<feature type="chain" id="PRO_5046545126" evidence="2">
    <location>
        <begin position="23"/>
        <end position="338"/>
    </location>
</feature>
<dbReference type="SUPFAM" id="SSF53850">
    <property type="entry name" value="Periplasmic binding protein-like II"/>
    <property type="match status" value="1"/>
</dbReference>
<sequence>MIKYLMSGLLAGVCALAGMAHAKEVHELRLAHYLPPMHNMAANVLPGWADRLEKASDGRLKVTIYPAGQLLGVTEIFDGVRGGVADIGWSMPGATPGRFPVMSLMELPFIFTRAEDASRVVMEAYEKGHMDKEFQGVKVLYLHTHHAGILNTKSEVRNLDDLKGKRIRFPSPPVRSLLQALGADPVGVPAPQAYESLDRGVLDGVAFPFDAMQGLRLGELVKYHLDFPMYVLTFYLVMNQNKFDSLPADLQKIIMDHSGMNEALAVGRAWDESEDNSKVFVQKHGNEIVVLSPEQQQLWRERAQPVIATGIAEADKAGVPGREIYETAVKRAAELQRK</sequence>
<dbReference type="Proteomes" id="UP000776983">
    <property type="component" value="Unassembled WGS sequence"/>
</dbReference>
<evidence type="ECO:0000313" key="3">
    <source>
        <dbReference type="EMBL" id="MCB5363315.1"/>
    </source>
</evidence>
<proteinExistence type="predicted"/>
<dbReference type="InterPro" id="IPR038404">
    <property type="entry name" value="TRAP_DctP_sf"/>
</dbReference>
<dbReference type="RefSeq" id="WP_226953640.1">
    <property type="nucleotide sequence ID" value="NZ_JACDXW010000002.1"/>
</dbReference>
<accession>A0ABS8CBA9</accession>
<evidence type="ECO:0000256" key="1">
    <source>
        <dbReference type="ARBA" id="ARBA00022729"/>
    </source>
</evidence>
<feature type="signal peptide" evidence="2">
    <location>
        <begin position="1"/>
        <end position="22"/>
    </location>
</feature>
<gene>
    <name evidence="3" type="ORF">H0484_06045</name>
</gene>
<dbReference type="Pfam" id="PF03480">
    <property type="entry name" value="DctP"/>
    <property type="match status" value="1"/>
</dbReference>
<dbReference type="EMBL" id="JACDXW010000002">
    <property type="protein sequence ID" value="MCB5363315.1"/>
    <property type="molecule type" value="Genomic_DNA"/>
</dbReference>
<comment type="caution">
    <text evidence="3">The sequence shown here is derived from an EMBL/GenBank/DDBJ whole genome shotgun (WGS) entry which is preliminary data.</text>
</comment>
<dbReference type="CDD" id="cd13665">
    <property type="entry name" value="PBP2_TRAP_Dctp3_4"/>
    <property type="match status" value="1"/>
</dbReference>
<evidence type="ECO:0000256" key="2">
    <source>
        <dbReference type="SAM" id="SignalP"/>
    </source>
</evidence>
<keyword evidence="1 2" id="KW-0732">Signal</keyword>
<dbReference type="Gene3D" id="3.40.190.170">
    <property type="entry name" value="Bacterial extracellular solute-binding protein, family 7"/>
    <property type="match status" value="1"/>
</dbReference>
<dbReference type="PANTHER" id="PTHR33376">
    <property type="match status" value="1"/>
</dbReference>
<dbReference type="InterPro" id="IPR018389">
    <property type="entry name" value="DctP_fam"/>
</dbReference>
<keyword evidence="4" id="KW-1185">Reference proteome</keyword>
<name>A0ABS8CBA9_9BURK</name>
<evidence type="ECO:0000313" key="4">
    <source>
        <dbReference type="Proteomes" id="UP000776983"/>
    </source>
</evidence>
<organism evidence="3 4">
    <name type="scientific">Mesopusillimonas faecipullorum</name>
    <dbReference type="NCBI Taxonomy" id="2755040"/>
    <lineage>
        <taxon>Bacteria</taxon>
        <taxon>Pseudomonadati</taxon>
        <taxon>Pseudomonadota</taxon>
        <taxon>Betaproteobacteria</taxon>
        <taxon>Burkholderiales</taxon>
        <taxon>Alcaligenaceae</taxon>
        <taxon>Mesopusillimonas</taxon>
    </lineage>
</organism>
<reference evidence="3 4" key="1">
    <citation type="submission" date="2020-07" db="EMBL/GenBank/DDBJ databases">
        <title>Pusillimonas sp. nov., isolated from poultry manure in Taiwan.</title>
        <authorList>
            <person name="Lin S.-Y."/>
            <person name="Tang Y.-S."/>
            <person name="Young C.-C."/>
        </authorList>
    </citation>
    <scope>NUCLEOTIDE SEQUENCE [LARGE SCALE GENOMIC DNA]</scope>
    <source>
        <strain evidence="3 4">CC-YST705</strain>
    </source>
</reference>
<dbReference type="PANTHER" id="PTHR33376:SF15">
    <property type="entry name" value="BLL6794 PROTEIN"/>
    <property type="match status" value="1"/>
</dbReference>
<protein>
    <submittedName>
        <fullName evidence="3">TRAP transporter substrate-binding protein</fullName>
    </submittedName>
</protein>
<dbReference type="NCBIfam" id="NF037995">
    <property type="entry name" value="TRAP_S1"/>
    <property type="match status" value="1"/>
</dbReference>